<feature type="transmembrane region" description="Helical" evidence="1">
    <location>
        <begin position="177"/>
        <end position="196"/>
    </location>
</feature>
<keyword evidence="3" id="KW-1185">Reference proteome</keyword>
<protein>
    <submittedName>
        <fullName evidence="2">Uncharacterized protein</fullName>
    </submittedName>
</protein>
<feature type="transmembrane region" description="Helical" evidence="1">
    <location>
        <begin position="142"/>
        <end position="165"/>
    </location>
</feature>
<evidence type="ECO:0000256" key="1">
    <source>
        <dbReference type="SAM" id="Phobius"/>
    </source>
</evidence>
<accession>A0A5C3Q9T1</accession>
<dbReference type="EMBL" id="ML178837">
    <property type="protein sequence ID" value="TFK98815.1"/>
    <property type="molecule type" value="Genomic_DNA"/>
</dbReference>
<keyword evidence="1" id="KW-0812">Transmembrane</keyword>
<dbReference type="AlphaFoldDB" id="A0A5C3Q9T1"/>
<sequence length="264" mass="28830">MKFDQHLRVYSTIQNKMGTDGTTSATRFTVGNAAKVASAAVDLFSQAFLVGTAIVTQSYFDTDIEGGLSVVKQGHLLNVPLYTVGNLALTTATARMSFRAGVAQKMKACVQRKPRIDHLLSLGSDASRYDDQVWSLQRSPEYFLCTGGPVLSIVSTACVTTLARIALPPSLFALSRLQWTGVYTGMSMAYAIWSVFRERDLLKRVRELEIRDGSLPYMVPLKDSIALQAPWWLGHGLLAAWPVVAYDAYEAWKKLNGGGGGEAV</sequence>
<keyword evidence="1" id="KW-1133">Transmembrane helix</keyword>
<evidence type="ECO:0000313" key="2">
    <source>
        <dbReference type="EMBL" id="TFK98815.1"/>
    </source>
</evidence>
<organism evidence="2 3">
    <name type="scientific">Pterulicium gracile</name>
    <dbReference type="NCBI Taxonomy" id="1884261"/>
    <lineage>
        <taxon>Eukaryota</taxon>
        <taxon>Fungi</taxon>
        <taxon>Dikarya</taxon>
        <taxon>Basidiomycota</taxon>
        <taxon>Agaricomycotina</taxon>
        <taxon>Agaricomycetes</taxon>
        <taxon>Agaricomycetidae</taxon>
        <taxon>Agaricales</taxon>
        <taxon>Pleurotineae</taxon>
        <taxon>Pterulaceae</taxon>
        <taxon>Pterulicium</taxon>
    </lineage>
</organism>
<gene>
    <name evidence="2" type="ORF">BDV98DRAFT_584682</name>
</gene>
<keyword evidence="1" id="KW-0472">Membrane</keyword>
<proteinExistence type="predicted"/>
<reference evidence="2 3" key="1">
    <citation type="journal article" date="2019" name="Nat. Ecol. Evol.">
        <title>Megaphylogeny resolves global patterns of mushroom evolution.</title>
        <authorList>
            <person name="Varga T."/>
            <person name="Krizsan K."/>
            <person name="Foldi C."/>
            <person name="Dima B."/>
            <person name="Sanchez-Garcia M."/>
            <person name="Sanchez-Ramirez S."/>
            <person name="Szollosi G.J."/>
            <person name="Szarkandi J.G."/>
            <person name="Papp V."/>
            <person name="Albert L."/>
            <person name="Andreopoulos W."/>
            <person name="Angelini C."/>
            <person name="Antonin V."/>
            <person name="Barry K.W."/>
            <person name="Bougher N.L."/>
            <person name="Buchanan P."/>
            <person name="Buyck B."/>
            <person name="Bense V."/>
            <person name="Catcheside P."/>
            <person name="Chovatia M."/>
            <person name="Cooper J."/>
            <person name="Damon W."/>
            <person name="Desjardin D."/>
            <person name="Finy P."/>
            <person name="Geml J."/>
            <person name="Haridas S."/>
            <person name="Hughes K."/>
            <person name="Justo A."/>
            <person name="Karasinski D."/>
            <person name="Kautmanova I."/>
            <person name="Kiss B."/>
            <person name="Kocsube S."/>
            <person name="Kotiranta H."/>
            <person name="LaButti K.M."/>
            <person name="Lechner B.E."/>
            <person name="Liimatainen K."/>
            <person name="Lipzen A."/>
            <person name="Lukacs Z."/>
            <person name="Mihaltcheva S."/>
            <person name="Morgado L.N."/>
            <person name="Niskanen T."/>
            <person name="Noordeloos M.E."/>
            <person name="Ohm R.A."/>
            <person name="Ortiz-Santana B."/>
            <person name="Ovrebo C."/>
            <person name="Racz N."/>
            <person name="Riley R."/>
            <person name="Savchenko A."/>
            <person name="Shiryaev A."/>
            <person name="Soop K."/>
            <person name="Spirin V."/>
            <person name="Szebenyi C."/>
            <person name="Tomsovsky M."/>
            <person name="Tulloss R.E."/>
            <person name="Uehling J."/>
            <person name="Grigoriev I.V."/>
            <person name="Vagvolgyi C."/>
            <person name="Papp T."/>
            <person name="Martin F.M."/>
            <person name="Miettinen O."/>
            <person name="Hibbett D.S."/>
            <person name="Nagy L.G."/>
        </authorList>
    </citation>
    <scope>NUCLEOTIDE SEQUENCE [LARGE SCALE GENOMIC DNA]</scope>
    <source>
        <strain evidence="2 3">CBS 309.79</strain>
    </source>
</reference>
<name>A0A5C3Q9T1_9AGAR</name>
<dbReference type="Proteomes" id="UP000305067">
    <property type="component" value="Unassembled WGS sequence"/>
</dbReference>
<evidence type="ECO:0000313" key="3">
    <source>
        <dbReference type="Proteomes" id="UP000305067"/>
    </source>
</evidence>